<dbReference type="PANTHER" id="PTHR30411">
    <property type="entry name" value="CYTOPLASMIC PROTEIN"/>
    <property type="match status" value="1"/>
</dbReference>
<dbReference type="GO" id="GO:0002161">
    <property type="term" value="F:aminoacyl-tRNA deacylase activity"/>
    <property type="evidence" value="ECO:0007669"/>
    <property type="project" value="InterPro"/>
</dbReference>
<dbReference type="Pfam" id="PF04073">
    <property type="entry name" value="tRNA_edit"/>
    <property type="match status" value="1"/>
</dbReference>
<accession>A0A915YCD5</accession>
<reference evidence="6" key="1">
    <citation type="submission" date="2022-09" db="EMBL/GenBank/DDBJ databases">
        <title>Aureispira anguillicida sp. nov., isolated from Leptocephalus of Japanese eel Anguilla japonica.</title>
        <authorList>
            <person name="Yuasa K."/>
            <person name="Mekata T."/>
            <person name="Ikunari K."/>
        </authorList>
    </citation>
    <scope>NUCLEOTIDE SEQUENCE</scope>
    <source>
        <strain evidence="6">EL160426</strain>
    </source>
</reference>
<dbReference type="CDD" id="cd00002">
    <property type="entry name" value="YbaK_deacylase"/>
    <property type="match status" value="1"/>
</dbReference>
<evidence type="ECO:0000313" key="7">
    <source>
        <dbReference type="Proteomes" id="UP001060919"/>
    </source>
</evidence>
<dbReference type="GO" id="GO:0006412">
    <property type="term" value="P:translation"/>
    <property type="evidence" value="ECO:0007669"/>
    <property type="project" value="UniProtKB-KW"/>
</dbReference>
<dbReference type="KEGG" id="aup:AsAng_0011610"/>
<dbReference type="Proteomes" id="UP001060919">
    <property type="component" value="Chromosome"/>
</dbReference>
<evidence type="ECO:0000256" key="4">
    <source>
        <dbReference type="PIRNR" id="PIRNR006181"/>
    </source>
</evidence>
<sequence length="155" mass="17152">MKKTNAIRLLEQKKIPFDLITYTYNSDNLNVEQIAKDNHLELHQIYKTLVVQGDKTGLLVALVPGNQSLSLKKLAAISGNKKVSMVAVKDLQRHTGYIRGGCSPFGMKKQYATYVSKEAKDLEIMYVNAGVRGLLVGGKPSELCAAIDVEWSELI</sequence>
<evidence type="ECO:0000256" key="1">
    <source>
        <dbReference type="ARBA" id="ARBA00009798"/>
    </source>
</evidence>
<organism evidence="6 7">
    <name type="scientific">Aureispira anguillae</name>
    <dbReference type="NCBI Taxonomy" id="2864201"/>
    <lineage>
        <taxon>Bacteria</taxon>
        <taxon>Pseudomonadati</taxon>
        <taxon>Bacteroidota</taxon>
        <taxon>Saprospiria</taxon>
        <taxon>Saprospirales</taxon>
        <taxon>Saprospiraceae</taxon>
        <taxon>Aureispira</taxon>
    </lineage>
</organism>
<dbReference type="PANTHER" id="PTHR30411:SF0">
    <property type="entry name" value="CYS-TRNA(PRO)_CYS-TRNA(CYS) DEACYLASE YBAK"/>
    <property type="match status" value="1"/>
</dbReference>
<dbReference type="EMBL" id="AP026867">
    <property type="protein sequence ID" value="BDS10453.1"/>
    <property type="molecule type" value="Genomic_DNA"/>
</dbReference>
<evidence type="ECO:0000256" key="3">
    <source>
        <dbReference type="ARBA" id="ARBA00023239"/>
    </source>
</evidence>
<dbReference type="SUPFAM" id="SSF55826">
    <property type="entry name" value="YbaK/ProRS associated domain"/>
    <property type="match status" value="1"/>
</dbReference>
<evidence type="ECO:0000259" key="5">
    <source>
        <dbReference type="Pfam" id="PF04073"/>
    </source>
</evidence>
<name>A0A915YCD5_9BACT</name>
<dbReference type="NCBIfam" id="TIGR00011">
    <property type="entry name" value="YbaK_EbsC"/>
    <property type="match status" value="1"/>
</dbReference>
<gene>
    <name evidence="6" type="ORF">AsAng_0011610</name>
</gene>
<dbReference type="EC" id="4.2.-.-" evidence="4"/>
<keyword evidence="2 4" id="KW-0648">Protein biosynthesis</keyword>
<keyword evidence="3 4" id="KW-0456">Lyase</keyword>
<comment type="similarity">
    <text evidence="1 4">Belongs to the prolyl-tRNA editing family. YbaK/EbsC subfamily.</text>
</comment>
<dbReference type="Gene3D" id="3.90.960.10">
    <property type="entry name" value="YbaK/aminoacyl-tRNA synthetase-associated domain"/>
    <property type="match status" value="1"/>
</dbReference>
<dbReference type="GO" id="GO:0016829">
    <property type="term" value="F:lyase activity"/>
    <property type="evidence" value="ECO:0007669"/>
    <property type="project" value="UniProtKB-KW"/>
</dbReference>
<proteinExistence type="inferred from homology"/>
<keyword evidence="7" id="KW-1185">Reference proteome</keyword>
<dbReference type="PIRSF" id="PIRSF006181">
    <property type="entry name" value="EbsC_YbaK"/>
    <property type="match status" value="1"/>
</dbReference>
<evidence type="ECO:0000256" key="2">
    <source>
        <dbReference type="ARBA" id="ARBA00022917"/>
    </source>
</evidence>
<dbReference type="InterPro" id="IPR004369">
    <property type="entry name" value="Prolyl-tRNA_editing_YbaK/EbsC"/>
</dbReference>
<dbReference type="InterPro" id="IPR036754">
    <property type="entry name" value="YbaK/aa-tRNA-synt-asso_dom_sf"/>
</dbReference>
<protein>
    <recommendedName>
        <fullName evidence="4">Cys-tRNA(Pro)/Cys-tRNA(Cys) deacylase</fullName>
        <ecNumber evidence="4">4.2.-.-</ecNumber>
    </recommendedName>
</protein>
<dbReference type="AlphaFoldDB" id="A0A915YCD5"/>
<dbReference type="InterPro" id="IPR007214">
    <property type="entry name" value="YbaK/aa-tRNA-synth-assoc-dom"/>
</dbReference>
<feature type="domain" description="YbaK/aminoacyl-tRNA synthetase-associated" evidence="5">
    <location>
        <begin position="30"/>
        <end position="143"/>
    </location>
</feature>
<dbReference type="RefSeq" id="WP_264791763.1">
    <property type="nucleotide sequence ID" value="NZ_AP026867.1"/>
</dbReference>
<evidence type="ECO:0000313" key="6">
    <source>
        <dbReference type="EMBL" id="BDS10453.1"/>
    </source>
</evidence>